<evidence type="ECO:0000313" key="1">
    <source>
        <dbReference type="EMBL" id="PWZ97436.1"/>
    </source>
</evidence>
<dbReference type="SUPFAM" id="SSF52266">
    <property type="entry name" value="SGNH hydrolase"/>
    <property type="match status" value="1"/>
</dbReference>
<dbReference type="EMBL" id="QEIV01001226">
    <property type="protein sequence ID" value="PWZ97436.1"/>
    <property type="molecule type" value="Genomic_DNA"/>
</dbReference>
<comment type="caution">
    <text evidence="1">The sequence shown here is derived from an EMBL/GenBank/DDBJ whole genome shotgun (WGS) entry which is preliminary data.</text>
</comment>
<name>A0A317Z8L0_STAPS</name>
<dbReference type="AlphaFoldDB" id="A0A317Z8L0"/>
<proteinExistence type="predicted"/>
<organism evidence="1 2">
    <name type="scientific">Staphylococcus pseudintermedius</name>
    <dbReference type="NCBI Taxonomy" id="283734"/>
    <lineage>
        <taxon>Bacteria</taxon>
        <taxon>Bacillati</taxon>
        <taxon>Bacillota</taxon>
        <taxon>Bacilli</taxon>
        <taxon>Bacillales</taxon>
        <taxon>Staphylococcaceae</taxon>
        <taxon>Staphylococcus</taxon>
        <taxon>Staphylococcus intermedius group</taxon>
    </lineage>
</organism>
<dbReference type="GO" id="GO:0016746">
    <property type="term" value="F:acyltransferase activity"/>
    <property type="evidence" value="ECO:0007669"/>
    <property type="project" value="UniProtKB-KW"/>
</dbReference>
<evidence type="ECO:0000313" key="2">
    <source>
        <dbReference type="Proteomes" id="UP000246351"/>
    </source>
</evidence>
<dbReference type="Proteomes" id="UP000246351">
    <property type="component" value="Unassembled WGS sequence"/>
</dbReference>
<dbReference type="Gene3D" id="3.40.50.1110">
    <property type="entry name" value="SGNH hydrolase"/>
    <property type="match status" value="1"/>
</dbReference>
<accession>A0A317Z8L0</accession>
<reference evidence="1 2" key="1">
    <citation type="journal article" date="2018" name="Vet. Microbiol.">
        <title>Clonal diversity and geographic distribution of methicillin-resistant Staphylococcus pseudintermedius from Australian animals: Discovery of novel sequence types.</title>
        <authorList>
            <person name="Worthing K.A."/>
            <person name="Abraham S."/>
            <person name="Coombs G.W."/>
            <person name="Pang S."/>
            <person name="Saputra S."/>
            <person name="Jordan D."/>
            <person name="Trott D.J."/>
            <person name="Norris J.M."/>
        </authorList>
    </citation>
    <scope>NUCLEOTIDE SEQUENCE [LARGE SCALE GENOMIC DNA]</scope>
    <source>
        <strain evidence="1 2">ST71 3</strain>
    </source>
</reference>
<protein>
    <submittedName>
        <fullName evidence="1">Acyltransferase</fullName>
    </submittedName>
</protein>
<feature type="non-terminal residue" evidence="1">
    <location>
        <position position="1"/>
    </location>
</feature>
<sequence>QFGEADIYLVNTRVPRSYESHVNQVLAKAAKKRANVTLVDWYSRSENHTEYFAPDGIHLQPPGVRALTNSIIQAIEKNHGTKKKNK</sequence>
<keyword evidence="1" id="KW-0808">Transferase</keyword>
<gene>
    <name evidence="1" type="ORF">DD924_12390</name>
</gene>
<dbReference type="InterPro" id="IPR036514">
    <property type="entry name" value="SGNH_hydro_sf"/>
</dbReference>
<keyword evidence="1" id="KW-0012">Acyltransferase</keyword>